<evidence type="ECO:0000313" key="3">
    <source>
        <dbReference type="Proteomes" id="UP001595923"/>
    </source>
</evidence>
<dbReference type="InterPro" id="IPR010982">
    <property type="entry name" value="Lambda_DNA-bd_dom_sf"/>
</dbReference>
<evidence type="ECO:0000313" key="2">
    <source>
        <dbReference type="EMBL" id="MFC4560815.1"/>
    </source>
</evidence>
<keyword evidence="3" id="KW-1185">Reference proteome</keyword>
<dbReference type="InterPro" id="IPR043917">
    <property type="entry name" value="DUF5753"/>
</dbReference>
<dbReference type="SMART" id="SM00530">
    <property type="entry name" value="HTH_XRE"/>
    <property type="match status" value="1"/>
</dbReference>
<protein>
    <submittedName>
        <fullName evidence="2">Helix-turn-helix domain-containing protein</fullName>
    </submittedName>
</protein>
<dbReference type="Proteomes" id="UP001595923">
    <property type="component" value="Unassembled WGS sequence"/>
</dbReference>
<dbReference type="CDD" id="cd00093">
    <property type="entry name" value="HTH_XRE"/>
    <property type="match status" value="1"/>
</dbReference>
<dbReference type="SUPFAM" id="SSF47413">
    <property type="entry name" value="lambda repressor-like DNA-binding domains"/>
    <property type="match status" value="1"/>
</dbReference>
<dbReference type="PROSITE" id="PS50943">
    <property type="entry name" value="HTH_CROC1"/>
    <property type="match status" value="1"/>
</dbReference>
<dbReference type="Pfam" id="PF19054">
    <property type="entry name" value="DUF5753"/>
    <property type="match status" value="1"/>
</dbReference>
<feature type="domain" description="HTH cro/C1-type" evidence="1">
    <location>
        <begin position="10"/>
        <end position="64"/>
    </location>
</feature>
<comment type="caution">
    <text evidence="2">The sequence shown here is derived from an EMBL/GenBank/DDBJ whole genome shotgun (WGS) entry which is preliminary data.</text>
</comment>
<dbReference type="Gene3D" id="1.10.260.40">
    <property type="entry name" value="lambda repressor-like DNA-binding domains"/>
    <property type="match status" value="1"/>
</dbReference>
<name>A0ABV9DPK0_9ACTN</name>
<reference evidence="3" key="1">
    <citation type="journal article" date="2019" name="Int. J. Syst. Evol. Microbiol.">
        <title>The Global Catalogue of Microorganisms (GCM) 10K type strain sequencing project: providing services to taxonomists for standard genome sequencing and annotation.</title>
        <authorList>
            <consortium name="The Broad Institute Genomics Platform"/>
            <consortium name="The Broad Institute Genome Sequencing Center for Infectious Disease"/>
            <person name="Wu L."/>
            <person name="Ma J."/>
        </authorList>
    </citation>
    <scope>NUCLEOTIDE SEQUENCE [LARGE SCALE GENOMIC DNA]</scope>
    <source>
        <strain evidence="3">XZYJ18</strain>
    </source>
</reference>
<accession>A0ABV9DPK0</accession>
<dbReference type="InterPro" id="IPR001387">
    <property type="entry name" value="Cro/C1-type_HTH"/>
</dbReference>
<proteinExistence type="predicted"/>
<evidence type="ECO:0000259" key="1">
    <source>
        <dbReference type="PROSITE" id="PS50943"/>
    </source>
</evidence>
<sequence>MRKRRLAAELKRMREDAGYTVDAARRKLQWSAGRLNHMEAGRSRPDASALRDLMNLYEVTSEARREAILTLGRQSKERGWWDTYADVLPDTYIGFEAEASAISTFQPIVIPGLLQIEDYAATSARIALTRSDSDIDRIVAARMERQAILNRDDGPELHAVISEDVLIRLRHSDPVLADRQIRHLIEAAEALNKITIQVHPQSAGMYAASFGSMVILDYADELDPSIVYVETRAEGLYMEDPAQVGGYRRAFDHVVVDALSKAGSIDLMKKIIDE</sequence>
<dbReference type="EMBL" id="JBHSFQ010000002">
    <property type="protein sequence ID" value="MFC4560815.1"/>
    <property type="molecule type" value="Genomic_DNA"/>
</dbReference>
<dbReference type="Pfam" id="PF13560">
    <property type="entry name" value="HTH_31"/>
    <property type="match status" value="1"/>
</dbReference>
<gene>
    <name evidence="2" type="ORF">ACFO4E_02970</name>
</gene>
<organism evidence="2 3">
    <name type="scientific">Nocardiopsis mangrovi</name>
    <dbReference type="NCBI Taxonomy" id="1179818"/>
    <lineage>
        <taxon>Bacteria</taxon>
        <taxon>Bacillati</taxon>
        <taxon>Actinomycetota</taxon>
        <taxon>Actinomycetes</taxon>
        <taxon>Streptosporangiales</taxon>
        <taxon>Nocardiopsidaceae</taxon>
        <taxon>Nocardiopsis</taxon>
    </lineage>
</organism>